<evidence type="ECO:0000313" key="14">
    <source>
        <dbReference type="EMBL" id="KAL0640513.1"/>
    </source>
</evidence>
<gene>
    <name evidence="14" type="primary">NAT4</name>
    <name evidence="14" type="ORF">Q9L58_000484</name>
</gene>
<dbReference type="PANTHER" id="PTHR20531:SF1">
    <property type="entry name" value="N-ALPHA-ACETYLTRANSFERASE 40"/>
    <property type="match status" value="1"/>
</dbReference>
<evidence type="ECO:0000256" key="3">
    <source>
        <dbReference type="ARBA" id="ARBA00008870"/>
    </source>
</evidence>
<dbReference type="PANTHER" id="PTHR20531">
    <property type="entry name" value="N-ALPHA-ACETYLTRANSFERASE 40"/>
    <property type="match status" value="1"/>
</dbReference>
<evidence type="ECO:0000256" key="7">
    <source>
        <dbReference type="ARBA" id="ARBA00022679"/>
    </source>
</evidence>
<dbReference type="InterPro" id="IPR016181">
    <property type="entry name" value="Acyl_CoA_acyltransferase"/>
</dbReference>
<dbReference type="Gene3D" id="3.40.630.30">
    <property type="match status" value="1"/>
</dbReference>
<protein>
    <recommendedName>
        <fullName evidence="5">N-alpha-acetyltransferase 40</fullName>
        <ecNumber evidence="4">2.3.1.257</ecNumber>
    </recommendedName>
</protein>
<feature type="region of interest" description="Disordered" evidence="12">
    <location>
        <begin position="100"/>
        <end position="126"/>
    </location>
</feature>
<dbReference type="InterPro" id="IPR000182">
    <property type="entry name" value="GNAT_dom"/>
</dbReference>
<reference evidence="14 15" key="1">
    <citation type="submission" date="2024-02" db="EMBL/GenBank/DDBJ databases">
        <title>Discinaceae phylogenomics.</title>
        <authorList>
            <person name="Dirks A.C."/>
            <person name="James T.Y."/>
        </authorList>
    </citation>
    <scope>NUCLEOTIDE SEQUENCE [LARGE SCALE GENOMIC DNA]</scope>
    <source>
        <strain evidence="14 15">ACD0624</strain>
    </source>
</reference>
<feature type="domain" description="N-acetyltransferase" evidence="13">
    <location>
        <begin position="84"/>
        <end position="234"/>
    </location>
</feature>
<keyword evidence="9 14" id="KW-0012">Acyltransferase</keyword>
<evidence type="ECO:0000256" key="4">
    <source>
        <dbReference type="ARBA" id="ARBA00012950"/>
    </source>
</evidence>
<dbReference type="GO" id="GO:1990189">
    <property type="term" value="F:protein N-terminal-serine acetyltransferase activity"/>
    <property type="evidence" value="ECO:0007669"/>
    <property type="project" value="UniProtKB-EC"/>
</dbReference>
<proteinExistence type="inferred from homology"/>
<comment type="similarity">
    <text evidence="3">Belongs to the acetyltransferase family. NAA40 subfamily.</text>
</comment>
<dbReference type="PROSITE" id="PS51186">
    <property type="entry name" value="GNAT"/>
    <property type="match status" value="1"/>
</dbReference>
<evidence type="ECO:0000256" key="5">
    <source>
        <dbReference type="ARBA" id="ARBA00015043"/>
    </source>
</evidence>
<evidence type="ECO:0000256" key="9">
    <source>
        <dbReference type="ARBA" id="ARBA00023315"/>
    </source>
</evidence>
<evidence type="ECO:0000256" key="2">
    <source>
        <dbReference type="ARBA" id="ARBA00004496"/>
    </source>
</evidence>
<dbReference type="CDD" id="cd04301">
    <property type="entry name" value="NAT_SF"/>
    <property type="match status" value="1"/>
</dbReference>
<evidence type="ECO:0000256" key="6">
    <source>
        <dbReference type="ARBA" id="ARBA00022490"/>
    </source>
</evidence>
<keyword evidence="6" id="KW-0963">Cytoplasm</keyword>
<evidence type="ECO:0000313" key="15">
    <source>
        <dbReference type="Proteomes" id="UP001447188"/>
    </source>
</evidence>
<comment type="subcellular location">
    <subcellularLocation>
        <location evidence="2">Cytoplasm</location>
    </subcellularLocation>
    <subcellularLocation>
        <location evidence="1">Nucleus</location>
    </subcellularLocation>
</comment>
<keyword evidence="15" id="KW-1185">Reference proteome</keyword>
<dbReference type="EMBL" id="JBBBZM010000003">
    <property type="protein sequence ID" value="KAL0640513.1"/>
    <property type="molecule type" value="Genomic_DNA"/>
</dbReference>
<comment type="catalytic activity">
    <reaction evidence="10">
        <text>N-terminal L-seryl-[histone H2A] + acetyl-CoA = N-terminal N(alpha)-acetyl-L-seryl-[histone H2A] + CoA + H(+)</text>
        <dbReference type="Rhea" id="RHEA:50600"/>
        <dbReference type="Rhea" id="RHEA-COMP:12742"/>
        <dbReference type="Rhea" id="RHEA-COMP:12744"/>
        <dbReference type="ChEBI" id="CHEBI:15378"/>
        <dbReference type="ChEBI" id="CHEBI:57287"/>
        <dbReference type="ChEBI" id="CHEBI:57288"/>
        <dbReference type="ChEBI" id="CHEBI:64738"/>
        <dbReference type="ChEBI" id="CHEBI:83690"/>
        <dbReference type="EC" id="2.3.1.257"/>
    </reaction>
</comment>
<evidence type="ECO:0000256" key="10">
    <source>
        <dbReference type="ARBA" id="ARBA00047821"/>
    </source>
</evidence>
<evidence type="ECO:0000256" key="11">
    <source>
        <dbReference type="ARBA" id="ARBA00049524"/>
    </source>
</evidence>
<evidence type="ECO:0000256" key="8">
    <source>
        <dbReference type="ARBA" id="ARBA00023242"/>
    </source>
</evidence>
<organism evidence="14 15">
    <name type="scientific">Discina gigas</name>
    <dbReference type="NCBI Taxonomy" id="1032678"/>
    <lineage>
        <taxon>Eukaryota</taxon>
        <taxon>Fungi</taxon>
        <taxon>Dikarya</taxon>
        <taxon>Ascomycota</taxon>
        <taxon>Pezizomycotina</taxon>
        <taxon>Pezizomycetes</taxon>
        <taxon>Pezizales</taxon>
        <taxon>Discinaceae</taxon>
        <taxon>Discina</taxon>
    </lineage>
</organism>
<name>A0ABR3GX30_9PEZI</name>
<dbReference type="Proteomes" id="UP001447188">
    <property type="component" value="Unassembled WGS sequence"/>
</dbReference>
<keyword evidence="8" id="KW-0539">Nucleus</keyword>
<keyword evidence="7 14" id="KW-0808">Transferase</keyword>
<evidence type="ECO:0000256" key="1">
    <source>
        <dbReference type="ARBA" id="ARBA00004123"/>
    </source>
</evidence>
<sequence>MHIQKSLIESHNALPLSAVRSAYLRPVSCLNNETHTVTLETPSSVSSATFTTCFELIRDNMRDMYKRSEIGWSAAKKKKEMKHPAMRFLLLRIRPGVKKLESRGEGEGEEGEGRGEQDWEDEDTEEVEAGKVAGFLSFMVTEEEGEEVIYCYELHLAPGSRGLGLGRHLMAVMEDFGRAVGLGKAMLTCFSENKDGVRFYNRNGYETDETSPEPKCLRNGQVRESNYYILSKAL</sequence>
<feature type="compositionally biased region" description="Basic and acidic residues" evidence="12">
    <location>
        <begin position="100"/>
        <end position="117"/>
    </location>
</feature>
<evidence type="ECO:0000256" key="12">
    <source>
        <dbReference type="SAM" id="MobiDB-lite"/>
    </source>
</evidence>
<accession>A0ABR3GX30</accession>
<evidence type="ECO:0000259" key="13">
    <source>
        <dbReference type="PROSITE" id="PS51186"/>
    </source>
</evidence>
<dbReference type="EC" id="2.3.1.257" evidence="4"/>
<comment type="catalytic activity">
    <reaction evidence="11">
        <text>N-terminal L-seryl-[histone H4] + acetyl-CoA = N-terminal N(alpha)-acetyl-L-seryl-[histone H4] + CoA + H(+)</text>
        <dbReference type="Rhea" id="RHEA:50596"/>
        <dbReference type="Rhea" id="RHEA-COMP:12740"/>
        <dbReference type="Rhea" id="RHEA-COMP:12743"/>
        <dbReference type="ChEBI" id="CHEBI:15378"/>
        <dbReference type="ChEBI" id="CHEBI:57287"/>
        <dbReference type="ChEBI" id="CHEBI:57288"/>
        <dbReference type="ChEBI" id="CHEBI:64738"/>
        <dbReference type="ChEBI" id="CHEBI:83690"/>
        <dbReference type="EC" id="2.3.1.257"/>
    </reaction>
</comment>
<dbReference type="SUPFAM" id="SSF55729">
    <property type="entry name" value="Acyl-CoA N-acyltransferases (Nat)"/>
    <property type="match status" value="1"/>
</dbReference>
<dbReference type="Pfam" id="PF00583">
    <property type="entry name" value="Acetyltransf_1"/>
    <property type="match status" value="1"/>
</dbReference>
<dbReference type="InterPro" id="IPR039949">
    <property type="entry name" value="NAA40"/>
</dbReference>
<comment type="caution">
    <text evidence="14">The sequence shown here is derived from an EMBL/GenBank/DDBJ whole genome shotgun (WGS) entry which is preliminary data.</text>
</comment>